<sequence>MSFEAGWYAVAIAEGLEPGTSAGTRLFDKEIVVWRDQDGASHAWEDRCPHRGMRLSFGFVRGNHIACLYHGWQYDTAGQCRYIPAHPNLEVPDTIKVVTYPSAEAGGLVWIWSEMTTEAPVPPPADFAARPVRSLYVERSAESIAAAFVSGALGDFEASGPSVFETVIDGARLRLALQPFTAERSALHIVRLGGEADPTAIAAWSEGLRRGLEAPLPVRCAAPAAHAGA</sequence>
<dbReference type="Proteomes" id="UP000553963">
    <property type="component" value="Unassembled WGS sequence"/>
</dbReference>
<evidence type="ECO:0000256" key="5">
    <source>
        <dbReference type="ARBA" id="ARBA00023014"/>
    </source>
</evidence>
<dbReference type="SUPFAM" id="SSF50022">
    <property type="entry name" value="ISP domain"/>
    <property type="match status" value="1"/>
</dbReference>
<feature type="domain" description="Rieske" evidence="6">
    <location>
        <begin position="7"/>
        <end position="111"/>
    </location>
</feature>
<dbReference type="InterPro" id="IPR015881">
    <property type="entry name" value="ARHD_Rieske_2Fe_2S"/>
</dbReference>
<evidence type="ECO:0000256" key="3">
    <source>
        <dbReference type="ARBA" id="ARBA00023002"/>
    </source>
</evidence>
<dbReference type="PANTHER" id="PTHR21266">
    <property type="entry name" value="IRON-SULFUR DOMAIN CONTAINING PROTEIN"/>
    <property type="match status" value="1"/>
</dbReference>
<keyword evidence="5" id="KW-0411">Iron-sulfur</keyword>
<dbReference type="InterPro" id="IPR050584">
    <property type="entry name" value="Cholesterol_7-desaturase"/>
</dbReference>
<accession>A0A840AL84</accession>
<evidence type="ECO:0000256" key="2">
    <source>
        <dbReference type="ARBA" id="ARBA00022723"/>
    </source>
</evidence>
<comment type="caution">
    <text evidence="7">The sequence shown here is derived from an EMBL/GenBank/DDBJ whole genome shotgun (WGS) entry which is preliminary data.</text>
</comment>
<dbReference type="Gene3D" id="2.102.10.10">
    <property type="entry name" value="Rieske [2Fe-2S] iron-sulphur domain"/>
    <property type="match status" value="1"/>
</dbReference>
<dbReference type="PROSITE" id="PS51296">
    <property type="entry name" value="RIESKE"/>
    <property type="match status" value="1"/>
</dbReference>
<organism evidence="7 8">
    <name type="scientific">Kaistia hirudinis</name>
    <dbReference type="NCBI Taxonomy" id="1293440"/>
    <lineage>
        <taxon>Bacteria</taxon>
        <taxon>Pseudomonadati</taxon>
        <taxon>Pseudomonadota</taxon>
        <taxon>Alphaproteobacteria</taxon>
        <taxon>Hyphomicrobiales</taxon>
        <taxon>Kaistiaceae</taxon>
        <taxon>Kaistia</taxon>
    </lineage>
</organism>
<dbReference type="PANTHER" id="PTHR21266:SF60">
    <property type="entry name" value="3-KETOSTEROID-9-ALPHA-MONOOXYGENASE, OXYGENASE COMPONENT"/>
    <property type="match status" value="1"/>
</dbReference>
<dbReference type="RefSeq" id="WP_183397807.1">
    <property type="nucleotide sequence ID" value="NZ_JACIDS010000002.1"/>
</dbReference>
<evidence type="ECO:0000313" key="8">
    <source>
        <dbReference type="Proteomes" id="UP000553963"/>
    </source>
</evidence>
<dbReference type="GO" id="GO:0051537">
    <property type="term" value="F:2 iron, 2 sulfur cluster binding"/>
    <property type="evidence" value="ECO:0007669"/>
    <property type="project" value="UniProtKB-KW"/>
</dbReference>
<dbReference type="Pfam" id="PF00355">
    <property type="entry name" value="Rieske"/>
    <property type="match status" value="1"/>
</dbReference>
<dbReference type="GO" id="GO:0016491">
    <property type="term" value="F:oxidoreductase activity"/>
    <property type="evidence" value="ECO:0007669"/>
    <property type="project" value="UniProtKB-KW"/>
</dbReference>
<dbReference type="InterPro" id="IPR017941">
    <property type="entry name" value="Rieske_2Fe-2S"/>
</dbReference>
<proteinExistence type="predicted"/>
<evidence type="ECO:0000259" key="6">
    <source>
        <dbReference type="PROSITE" id="PS51296"/>
    </source>
</evidence>
<evidence type="ECO:0000256" key="1">
    <source>
        <dbReference type="ARBA" id="ARBA00022714"/>
    </source>
</evidence>
<keyword evidence="4" id="KW-0408">Iron</keyword>
<evidence type="ECO:0000256" key="4">
    <source>
        <dbReference type="ARBA" id="ARBA00023004"/>
    </source>
</evidence>
<protein>
    <submittedName>
        <fullName evidence="7">Nitrite reductase/ring-hydroxylating ferredoxin subunit</fullName>
    </submittedName>
</protein>
<reference evidence="7 8" key="1">
    <citation type="submission" date="2020-08" db="EMBL/GenBank/DDBJ databases">
        <title>Genomic Encyclopedia of Type Strains, Phase IV (KMG-IV): sequencing the most valuable type-strain genomes for metagenomic binning, comparative biology and taxonomic classification.</title>
        <authorList>
            <person name="Goeker M."/>
        </authorList>
    </citation>
    <scope>NUCLEOTIDE SEQUENCE [LARGE SCALE GENOMIC DNA]</scope>
    <source>
        <strain evidence="7 8">DSM 25966</strain>
    </source>
</reference>
<dbReference type="EMBL" id="JACIDS010000002">
    <property type="protein sequence ID" value="MBB3930118.1"/>
    <property type="molecule type" value="Genomic_DNA"/>
</dbReference>
<dbReference type="PROSITE" id="PS00570">
    <property type="entry name" value="RING_HYDROXYL_ALPHA"/>
    <property type="match status" value="1"/>
</dbReference>
<keyword evidence="1" id="KW-0001">2Fe-2S</keyword>
<keyword evidence="8" id="KW-1185">Reference proteome</keyword>
<evidence type="ECO:0000313" key="7">
    <source>
        <dbReference type="EMBL" id="MBB3930118.1"/>
    </source>
</evidence>
<dbReference type="GO" id="GO:0005506">
    <property type="term" value="F:iron ion binding"/>
    <property type="evidence" value="ECO:0007669"/>
    <property type="project" value="InterPro"/>
</dbReference>
<name>A0A840AL84_9HYPH</name>
<dbReference type="AlphaFoldDB" id="A0A840AL84"/>
<keyword evidence="2" id="KW-0479">Metal-binding</keyword>
<keyword evidence="3" id="KW-0560">Oxidoreductase</keyword>
<dbReference type="CDD" id="cd03469">
    <property type="entry name" value="Rieske_RO_Alpha_N"/>
    <property type="match status" value="1"/>
</dbReference>
<dbReference type="InterPro" id="IPR036922">
    <property type="entry name" value="Rieske_2Fe-2S_sf"/>
</dbReference>
<gene>
    <name evidence="7" type="ORF">GGR25_001157</name>
</gene>